<protein>
    <submittedName>
        <fullName evidence="2">Uncharacterized protein</fullName>
    </submittedName>
</protein>
<sequence>MTYIQGSLSRIITYTQGDLPPNPNTNVTSTAKLQKVSFISHVTTLVQIEQKPRITSRVTRSTNNPRPNSENKNGSRRARDRRVTHVARLT</sequence>
<gene>
    <name evidence="2" type="ORF">RRG08_029821</name>
</gene>
<reference evidence="2" key="1">
    <citation type="journal article" date="2023" name="G3 (Bethesda)">
        <title>A reference genome for the long-term kleptoplast-retaining sea slug Elysia crispata morphotype clarki.</title>
        <authorList>
            <person name="Eastman K.E."/>
            <person name="Pendleton A.L."/>
            <person name="Shaikh M.A."/>
            <person name="Suttiyut T."/>
            <person name="Ogas R."/>
            <person name="Tomko P."/>
            <person name="Gavelis G."/>
            <person name="Widhalm J.R."/>
            <person name="Wisecaver J.H."/>
        </authorList>
    </citation>
    <scope>NUCLEOTIDE SEQUENCE</scope>
    <source>
        <strain evidence="2">ECLA1</strain>
    </source>
</reference>
<feature type="compositionally biased region" description="Basic residues" evidence="1">
    <location>
        <begin position="74"/>
        <end position="90"/>
    </location>
</feature>
<dbReference type="EMBL" id="JAWDGP010005843">
    <property type="protein sequence ID" value="KAK3750901.1"/>
    <property type="molecule type" value="Genomic_DNA"/>
</dbReference>
<comment type="caution">
    <text evidence="2">The sequence shown here is derived from an EMBL/GenBank/DDBJ whole genome shotgun (WGS) entry which is preliminary data.</text>
</comment>
<keyword evidence="3" id="KW-1185">Reference proteome</keyword>
<evidence type="ECO:0000313" key="3">
    <source>
        <dbReference type="Proteomes" id="UP001283361"/>
    </source>
</evidence>
<evidence type="ECO:0000313" key="2">
    <source>
        <dbReference type="EMBL" id="KAK3750901.1"/>
    </source>
</evidence>
<proteinExistence type="predicted"/>
<organism evidence="2 3">
    <name type="scientific">Elysia crispata</name>
    <name type="common">lettuce slug</name>
    <dbReference type="NCBI Taxonomy" id="231223"/>
    <lineage>
        <taxon>Eukaryota</taxon>
        <taxon>Metazoa</taxon>
        <taxon>Spiralia</taxon>
        <taxon>Lophotrochozoa</taxon>
        <taxon>Mollusca</taxon>
        <taxon>Gastropoda</taxon>
        <taxon>Heterobranchia</taxon>
        <taxon>Euthyneura</taxon>
        <taxon>Panpulmonata</taxon>
        <taxon>Sacoglossa</taxon>
        <taxon>Placobranchoidea</taxon>
        <taxon>Plakobranchidae</taxon>
        <taxon>Elysia</taxon>
    </lineage>
</organism>
<feature type="region of interest" description="Disordered" evidence="1">
    <location>
        <begin position="50"/>
        <end position="90"/>
    </location>
</feature>
<name>A0AAE0YLX5_9GAST</name>
<dbReference type="AlphaFoldDB" id="A0AAE0YLX5"/>
<evidence type="ECO:0000256" key="1">
    <source>
        <dbReference type="SAM" id="MobiDB-lite"/>
    </source>
</evidence>
<accession>A0AAE0YLX5</accession>
<dbReference type="Proteomes" id="UP001283361">
    <property type="component" value="Unassembled WGS sequence"/>
</dbReference>
<feature type="compositionally biased region" description="Polar residues" evidence="1">
    <location>
        <begin position="56"/>
        <end position="72"/>
    </location>
</feature>